<dbReference type="Pfam" id="PF03212">
    <property type="entry name" value="Pertactin"/>
    <property type="match status" value="1"/>
</dbReference>
<dbReference type="InterPro" id="IPR012332">
    <property type="entry name" value="Autotransporter_pectin_lyase_C"/>
</dbReference>
<accession>A0A433SHS5</accession>
<organism evidence="4 5">
    <name type="scientific">Saezia sanguinis</name>
    <dbReference type="NCBI Taxonomy" id="1965230"/>
    <lineage>
        <taxon>Bacteria</taxon>
        <taxon>Pseudomonadati</taxon>
        <taxon>Pseudomonadota</taxon>
        <taxon>Betaproteobacteria</taxon>
        <taxon>Burkholderiales</taxon>
        <taxon>Saeziaceae</taxon>
        <taxon>Saezia</taxon>
    </lineage>
</organism>
<dbReference type="Gene3D" id="2.160.20.20">
    <property type="match status" value="1"/>
</dbReference>
<dbReference type="OrthoDB" id="8649870at2"/>
<feature type="chain" id="PRO_5019018164" evidence="2">
    <location>
        <begin position="31"/>
        <end position="1066"/>
    </location>
</feature>
<dbReference type="RefSeq" id="WP_126978319.1">
    <property type="nucleotide sequence ID" value="NZ_PQSP01000001.1"/>
</dbReference>
<keyword evidence="1 2" id="KW-0732">Signal</keyword>
<sequence precursor="true">MKTKHPFKKSQMACAISVLGLSMTAFSAYAAPCTVDVNSRIVLSDGSACTSDSASNLRQIQITNGTVDQSGQNTDLTITANTSDIDATGSRFTGISAVGASSHYVFGSVANGNNNLTITGTQAGTTYGEAQGIVSRTSSSVKIYANQLNITTTSTNTAAGRTFGMYAYSGGNIEIEANEVNINQMGQNINIGIEAANNSQVVIRGKSGNLSMTNITINGNSNSYALSAGANSLLQLDLINIQSTGSGSSAYGIGIHARGAGALLEFKGGDISSSGSHAGTGIRTFELGTVDVKGYSTALGGGHFNIYTGSMDARGIRATGGSTVKVNTDQYADFVTTIHTTGAISDGLNAGRLRHGGEPGAQYSSSNITTYGETHIQTDGTSSYGIRLMGDGAAIQMLSVPGQQGRSTLHSASTAVRFNFGNGYSTNQDGSTAIRPQTAILESVDITTDGQTGSFALGNNRNSTLCQLVGGLCDLNGNNTWTTGHLIQVGDHQGDVGVQGSGSYAITVADAVKDGVLTLRDSTATAADGKDLLNVTYGGGTALVTDKVSSSFTLNAEQGSILRGSIFTDTTPDDITGESSSTTLNLSGNSEWYVTRDSNVTNLNLSNGHVYLNEHAQWRGAGGSPMPGQPTGYTTLTVNHLNGSNGTLYFHSDISNGVTDKLVVTETNATSGTHYVYVKNDGSQVTTGTETLAIIETQGGSAQFLSGQVQADGSAATRKAELGGYLYDVRQQAGTQNWELYAVPADPLLPADPRNPGAAITQPATAAANFMNVSYLMGYIDMQTLLQRMGQLRQGVNTDKDVWIRTFGGQLDGFGGGKLTNFDMDYYGIQGGTDTQLDVDNGRVYIGVMGGYSQGKPNYTFGSGKAHAYHVGVYGTYINDDDYYIDGVLRYTRMKNEFDVVDTQMSMIHGSASTNGFSFSVEGGKRFYLQDNSSKQGFYLEPQLQYIYSHQGSDTVHSTNGLRVGLGSYDSNMLRASVLAGYAIRENDNPVDAYIKVGYLHEFSGNTSYTLNYSKESHDFGQSMLDLGIGINAQFNKAHNLFAELGYTNGSRFDSKQINVGYRFAF</sequence>
<evidence type="ECO:0000313" key="4">
    <source>
        <dbReference type="EMBL" id="RUS68291.1"/>
    </source>
</evidence>
<dbReference type="InterPro" id="IPR003991">
    <property type="entry name" value="Pertactin_virulence_factor"/>
</dbReference>
<dbReference type="Gene3D" id="2.40.128.130">
    <property type="entry name" value="Autotransporter beta-domain"/>
    <property type="match status" value="1"/>
</dbReference>
<dbReference type="EMBL" id="PQSP01000001">
    <property type="protein sequence ID" value="RUS68291.1"/>
    <property type="molecule type" value="Genomic_DNA"/>
</dbReference>
<evidence type="ECO:0000256" key="2">
    <source>
        <dbReference type="SAM" id="SignalP"/>
    </source>
</evidence>
<dbReference type="Proteomes" id="UP000286947">
    <property type="component" value="Unassembled WGS sequence"/>
</dbReference>
<protein>
    <submittedName>
        <fullName evidence="4">Pertactin autotransporter</fullName>
    </submittedName>
</protein>
<dbReference type="GO" id="GO:0019867">
    <property type="term" value="C:outer membrane"/>
    <property type="evidence" value="ECO:0007669"/>
    <property type="project" value="InterPro"/>
</dbReference>
<dbReference type="InterPro" id="IPR004899">
    <property type="entry name" value="Pertactin_central"/>
</dbReference>
<comment type="caution">
    <text evidence="4">The sequence shown here is derived from an EMBL/GenBank/DDBJ whole genome shotgun (WGS) entry which is preliminary data.</text>
</comment>
<dbReference type="InterPro" id="IPR005546">
    <property type="entry name" value="Autotransporte_beta"/>
</dbReference>
<evidence type="ECO:0000313" key="5">
    <source>
        <dbReference type="Proteomes" id="UP000286947"/>
    </source>
</evidence>
<keyword evidence="5" id="KW-1185">Reference proteome</keyword>
<dbReference type="SUPFAM" id="SSF51126">
    <property type="entry name" value="Pectin lyase-like"/>
    <property type="match status" value="1"/>
</dbReference>
<dbReference type="InterPro" id="IPR011050">
    <property type="entry name" value="Pectin_lyase_fold/virulence"/>
</dbReference>
<feature type="signal peptide" evidence="2">
    <location>
        <begin position="1"/>
        <end position="30"/>
    </location>
</feature>
<dbReference type="InterPro" id="IPR006315">
    <property type="entry name" value="OM_autotransptr_brl_dom"/>
</dbReference>
<proteinExistence type="predicted"/>
<dbReference type="Pfam" id="PF03797">
    <property type="entry name" value="Autotransporter"/>
    <property type="match status" value="1"/>
</dbReference>
<reference evidence="4 5" key="1">
    <citation type="submission" date="2018-01" db="EMBL/GenBank/DDBJ databases">
        <title>Saezia sanguinis gen. nov., sp. nov., in the order Burkholderiales isolated from human blood.</title>
        <authorList>
            <person name="Medina-Pascual M.J."/>
            <person name="Valdezate S."/>
            <person name="Monzon S."/>
            <person name="Cuesta I."/>
            <person name="Carrasco G."/>
            <person name="Villalon P."/>
            <person name="Saez-Nieto J.A."/>
        </authorList>
    </citation>
    <scope>NUCLEOTIDE SEQUENCE [LARGE SCALE GENOMIC DNA]</scope>
    <source>
        <strain evidence="4 5">CNM695-12</strain>
    </source>
</reference>
<dbReference type="PANTHER" id="PTHR35037:SF3">
    <property type="entry name" value="C-TERMINAL REGION OF AIDA-LIKE PROTEIN"/>
    <property type="match status" value="1"/>
</dbReference>
<gene>
    <name evidence="4" type="primary">prn_1</name>
    <name evidence="4" type="ORF">CUZ56_00781</name>
</gene>
<dbReference type="InterPro" id="IPR036709">
    <property type="entry name" value="Autotransporte_beta_dom_sf"/>
</dbReference>
<evidence type="ECO:0000256" key="1">
    <source>
        <dbReference type="ARBA" id="ARBA00022729"/>
    </source>
</evidence>
<dbReference type="InterPro" id="IPR051551">
    <property type="entry name" value="Autotransporter_adhesion"/>
</dbReference>
<dbReference type="AlphaFoldDB" id="A0A433SHS5"/>
<dbReference type="PRINTS" id="PR01484">
    <property type="entry name" value="PRTACTNFAMLY"/>
</dbReference>
<dbReference type="PROSITE" id="PS51208">
    <property type="entry name" value="AUTOTRANSPORTER"/>
    <property type="match status" value="1"/>
</dbReference>
<feature type="domain" description="Autotransporter" evidence="3">
    <location>
        <begin position="795"/>
        <end position="1066"/>
    </location>
</feature>
<dbReference type="SMART" id="SM00869">
    <property type="entry name" value="Autotransporter"/>
    <property type="match status" value="1"/>
</dbReference>
<dbReference type="NCBIfam" id="TIGR01414">
    <property type="entry name" value="autotrans_barl"/>
    <property type="match status" value="1"/>
</dbReference>
<name>A0A433SHS5_9BURK</name>
<evidence type="ECO:0000259" key="3">
    <source>
        <dbReference type="PROSITE" id="PS51208"/>
    </source>
</evidence>
<dbReference type="PANTHER" id="PTHR35037">
    <property type="entry name" value="C-TERMINAL REGION OF AIDA-LIKE PROTEIN"/>
    <property type="match status" value="1"/>
</dbReference>
<dbReference type="SUPFAM" id="SSF103515">
    <property type="entry name" value="Autotransporter"/>
    <property type="match status" value="1"/>
</dbReference>